<dbReference type="InterPro" id="IPR027417">
    <property type="entry name" value="P-loop_NTPase"/>
</dbReference>
<dbReference type="EMBL" id="BAABIM010000005">
    <property type="protein sequence ID" value="GAA4698365.1"/>
    <property type="molecule type" value="Genomic_DNA"/>
</dbReference>
<proteinExistence type="predicted"/>
<dbReference type="RefSeq" id="WP_345271779.1">
    <property type="nucleotide sequence ID" value="NZ_BAABIM010000005.1"/>
</dbReference>
<organism evidence="1 2">
    <name type="scientific">Nocardioides nanhaiensis</name>
    <dbReference type="NCBI Taxonomy" id="1476871"/>
    <lineage>
        <taxon>Bacteria</taxon>
        <taxon>Bacillati</taxon>
        <taxon>Actinomycetota</taxon>
        <taxon>Actinomycetes</taxon>
        <taxon>Propionibacteriales</taxon>
        <taxon>Nocardioidaceae</taxon>
        <taxon>Nocardioides</taxon>
    </lineage>
</organism>
<sequence length="402" mass="44839">MNKDYFEVTEADIEKMFGAPVPAEGTVDRKLAEIAVRQKVRDAEAISQKVYGLRQSHEAKREFSQELALEEFEAPNVEFLTLAEQLAAPEVPQEYLIDGLLIEGGNMLLAAQKKSGKSTLMMNMMKSLCDGDPFLGQFAVRPPDGRVAWWDYELDQNYATNMLRKMNIRTPERASALHLRGFSTPLIAPAVQDWAVEWLTRRQVKVWIIDPFGAVFTGEENSNDDVREWHKAVDLIKRRAGVSEVVVVTHTGHGEAEEGFERTRGASRLGDWADNTWAWSGSGLANEREGVPATQRWLIAAQSRGVEMQKWTVDCDTTDWSLRVVGQGGRVEATKTRIQSAILDVLRTSTEPVSGKAISNAVTGKDETIRKQLAGLVESGVLTVQENLHGRGSWYSIPDIVR</sequence>
<evidence type="ECO:0000313" key="1">
    <source>
        <dbReference type="EMBL" id="GAA4698365.1"/>
    </source>
</evidence>
<evidence type="ECO:0000313" key="2">
    <source>
        <dbReference type="Proteomes" id="UP001500621"/>
    </source>
</evidence>
<evidence type="ECO:0008006" key="3">
    <source>
        <dbReference type="Google" id="ProtNLM"/>
    </source>
</evidence>
<name>A0ABP8WZV3_9ACTN</name>
<dbReference type="Pfam" id="PF13481">
    <property type="entry name" value="AAA_25"/>
    <property type="match status" value="1"/>
</dbReference>
<dbReference type="SUPFAM" id="SSF52540">
    <property type="entry name" value="P-loop containing nucleoside triphosphate hydrolases"/>
    <property type="match status" value="1"/>
</dbReference>
<gene>
    <name evidence="1" type="ORF">GCM10023226_41160</name>
</gene>
<keyword evidence="2" id="KW-1185">Reference proteome</keyword>
<dbReference type="Proteomes" id="UP001500621">
    <property type="component" value="Unassembled WGS sequence"/>
</dbReference>
<protein>
    <recommendedName>
        <fullName evidence="3">AAA family ATPase</fullName>
    </recommendedName>
</protein>
<reference evidence="2" key="1">
    <citation type="journal article" date="2019" name="Int. J. Syst. Evol. Microbiol.">
        <title>The Global Catalogue of Microorganisms (GCM) 10K type strain sequencing project: providing services to taxonomists for standard genome sequencing and annotation.</title>
        <authorList>
            <consortium name="The Broad Institute Genomics Platform"/>
            <consortium name="The Broad Institute Genome Sequencing Center for Infectious Disease"/>
            <person name="Wu L."/>
            <person name="Ma J."/>
        </authorList>
    </citation>
    <scope>NUCLEOTIDE SEQUENCE [LARGE SCALE GENOMIC DNA]</scope>
    <source>
        <strain evidence="2">JCM 18127</strain>
    </source>
</reference>
<dbReference type="Gene3D" id="3.40.50.300">
    <property type="entry name" value="P-loop containing nucleotide triphosphate hydrolases"/>
    <property type="match status" value="1"/>
</dbReference>
<accession>A0ABP8WZV3</accession>
<comment type="caution">
    <text evidence="1">The sequence shown here is derived from an EMBL/GenBank/DDBJ whole genome shotgun (WGS) entry which is preliminary data.</text>
</comment>